<dbReference type="PANTHER" id="PTHR31657:SF19">
    <property type="entry name" value="ETHYLENE-RESPONSIVE TRANSCRIPTION FACTOR ERF053"/>
    <property type="match status" value="1"/>
</dbReference>
<feature type="region of interest" description="Disordered" evidence="9">
    <location>
        <begin position="1"/>
        <end position="62"/>
    </location>
</feature>
<keyword evidence="6" id="KW-0804">Transcription</keyword>
<feature type="domain" description="AP2/ERF" evidence="10">
    <location>
        <begin position="154"/>
        <end position="211"/>
    </location>
</feature>
<evidence type="ECO:0000256" key="9">
    <source>
        <dbReference type="SAM" id="MobiDB-lite"/>
    </source>
</evidence>
<dbReference type="InterPro" id="IPR016177">
    <property type="entry name" value="DNA-bd_dom_sf"/>
</dbReference>
<dbReference type="PANTHER" id="PTHR31657">
    <property type="entry name" value="ETHYLENE-RESPONSIVE TRANSCRIPTION FACTOR ERF061"/>
    <property type="match status" value="1"/>
</dbReference>
<keyword evidence="4" id="KW-0238">DNA-binding</keyword>
<keyword evidence="7" id="KW-0539">Nucleus</keyword>
<evidence type="ECO:0000313" key="11">
    <source>
        <dbReference type="EMBL" id="CAL0303909.1"/>
    </source>
</evidence>
<evidence type="ECO:0000256" key="8">
    <source>
        <dbReference type="ARBA" id="ARBA00024343"/>
    </source>
</evidence>
<sequence length="416" mass="47253">MDDAYKKSRKSNHESESQDFMVNKGKGVSLSSQRPLKKIHSPERNQNQFSLQQPPPPSSRIVFPFALEGSQAQPPMQFSHQYGTSIFSPFPPPLLHPTQQFQQQQQMISFGSHYNIGYPQQHQQLQYWSDALNLSPRGRPVLRPQLQHLSPTKLYRGVRQRHWGKWVAEIRLPRNRTRLWLGTFNTAEDAAMAYDREAFKLRGENARLNFPERFLNNVKSPSTTKSASPETSICAVSQPHDGSTSKQLEPIQEEALKVNTESVPSLAPISEENADNDSIVTEEVQVAGEGISESQELVWGDMAAWFNAGWDPHSPVWDDFDSNNNLLLHSQFPFANPNQQEFNDLDAAERQEYNTGTGSSSSSSSMMPFFCMTTVEGNVFGISFSILPSVMSFVFQLERWMYCYFTYSLCTLSCFL</sequence>
<feature type="region of interest" description="Disordered" evidence="9">
    <location>
        <begin position="219"/>
        <end position="245"/>
    </location>
</feature>
<evidence type="ECO:0000256" key="2">
    <source>
        <dbReference type="ARBA" id="ARBA00022745"/>
    </source>
</evidence>
<organism evidence="11 12">
    <name type="scientific">Lupinus luteus</name>
    <name type="common">European yellow lupine</name>
    <dbReference type="NCBI Taxonomy" id="3873"/>
    <lineage>
        <taxon>Eukaryota</taxon>
        <taxon>Viridiplantae</taxon>
        <taxon>Streptophyta</taxon>
        <taxon>Embryophyta</taxon>
        <taxon>Tracheophyta</taxon>
        <taxon>Spermatophyta</taxon>
        <taxon>Magnoliopsida</taxon>
        <taxon>eudicotyledons</taxon>
        <taxon>Gunneridae</taxon>
        <taxon>Pentapetalae</taxon>
        <taxon>rosids</taxon>
        <taxon>fabids</taxon>
        <taxon>Fabales</taxon>
        <taxon>Fabaceae</taxon>
        <taxon>Papilionoideae</taxon>
        <taxon>50 kb inversion clade</taxon>
        <taxon>genistoids sensu lato</taxon>
        <taxon>core genistoids</taxon>
        <taxon>Genisteae</taxon>
        <taxon>Lupinus</taxon>
    </lineage>
</organism>
<evidence type="ECO:0000259" key="10">
    <source>
        <dbReference type="PROSITE" id="PS51032"/>
    </source>
</evidence>
<dbReference type="PROSITE" id="PS51032">
    <property type="entry name" value="AP2_ERF"/>
    <property type="match status" value="1"/>
</dbReference>
<dbReference type="InterPro" id="IPR001471">
    <property type="entry name" value="AP2/ERF_dom"/>
</dbReference>
<accession>A0AAV1W373</accession>
<evidence type="ECO:0000256" key="5">
    <source>
        <dbReference type="ARBA" id="ARBA00023159"/>
    </source>
</evidence>
<reference evidence="11 12" key="1">
    <citation type="submission" date="2024-03" db="EMBL/GenBank/DDBJ databases">
        <authorList>
            <person name="Martinez-Hernandez J."/>
        </authorList>
    </citation>
    <scope>NUCLEOTIDE SEQUENCE [LARGE SCALE GENOMIC DNA]</scope>
</reference>
<protein>
    <recommendedName>
        <fullName evidence="10">AP2/ERF domain-containing protein</fullName>
    </recommendedName>
</protein>
<feature type="compositionally biased region" description="Basic and acidic residues" evidence="9">
    <location>
        <begin position="1"/>
        <end position="16"/>
    </location>
</feature>
<dbReference type="InterPro" id="IPR051758">
    <property type="entry name" value="ERF/AP2-like"/>
</dbReference>
<evidence type="ECO:0000256" key="4">
    <source>
        <dbReference type="ARBA" id="ARBA00023125"/>
    </source>
</evidence>
<name>A0AAV1W373_LUPLU</name>
<proteinExistence type="inferred from homology"/>
<dbReference type="GO" id="GO:0003700">
    <property type="term" value="F:DNA-binding transcription factor activity"/>
    <property type="evidence" value="ECO:0007669"/>
    <property type="project" value="InterPro"/>
</dbReference>
<dbReference type="GO" id="GO:0009873">
    <property type="term" value="P:ethylene-activated signaling pathway"/>
    <property type="evidence" value="ECO:0007669"/>
    <property type="project" value="UniProtKB-KW"/>
</dbReference>
<dbReference type="Pfam" id="PF00847">
    <property type="entry name" value="AP2"/>
    <property type="match status" value="1"/>
</dbReference>
<dbReference type="EMBL" id="CAXHTB010000003">
    <property type="protein sequence ID" value="CAL0303909.1"/>
    <property type="molecule type" value="Genomic_DNA"/>
</dbReference>
<evidence type="ECO:0000256" key="3">
    <source>
        <dbReference type="ARBA" id="ARBA00023015"/>
    </source>
</evidence>
<comment type="caution">
    <text evidence="11">The sequence shown here is derived from an EMBL/GenBank/DDBJ whole genome shotgun (WGS) entry which is preliminary data.</text>
</comment>
<dbReference type="AlphaFoldDB" id="A0AAV1W373"/>
<evidence type="ECO:0000256" key="1">
    <source>
        <dbReference type="ARBA" id="ARBA00004123"/>
    </source>
</evidence>
<dbReference type="FunFam" id="3.30.730.10:FF:000001">
    <property type="entry name" value="Ethylene-responsive transcription factor 2"/>
    <property type="match status" value="1"/>
</dbReference>
<dbReference type="Proteomes" id="UP001497480">
    <property type="component" value="Unassembled WGS sequence"/>
</dbReference>
<gene>
    <name evidence="11" type="ORF">LLUT_LOCUS4969</name>
</gene>
<dbReference type="SUPFAM" id="SSF54171">
    <property type="entry name" value="DNA-binding domain"/>
    <property type="match status" value="1"/>
</dbReference>
<keyword evidence="2" id="KW-0936">Ethylene signaling pathway</keyword>
<dbReference type="Gene3D" id="3.30.730.10">
    <property type="entry name" value="AP2/ERF domain"/>
    <property type="match status" value="1"/>
</dbReference>
<keyword evidence="5" id="KW-0010">Activator</keyword>
<dbReference type="SMART" id="SM00380">
    <property type="entry name" value="AP2"/>
    <property type="match status" value="1"/>
</dbReference>
<dbReference type="InterPro" id="IPR036955">
    <property type="entry name" value="AP2/ERF_dom_sf"/>
</dbReference>
<keyword evidence="12" id="KW-1185">Reference proteome</keyword>
<dbReference type="PRINTS" id="PR00367">
    <property type="entry name" value="ETHRSPELEMNT"/>
</dbReference>
<dbReference type="GO" id="GO:0005634">
    <property type="term" value="C:nucleus"/>
    <property type="evidence" value="ECO:0007669"/>
    <property type="project" value="UniProtKB-SubCell"/>
</dbReference>
<keyword evidence="3" id="KW-0805">Transcription regulation</keyword>
<dbReference type="GO" id="GO:0000976">
    <property type="term" value="F:transcription cis-regulatory region binding"/>
    <property type="evidence" value="ECO:0007669"/>
    <property type="project" value="UniProtKB-ARBA"/>
</dbReference>
<dbReference type="CDD" id="cd00018">
    <property type="entry name" value="AP2"/>
    <property type="match status" value="1"/>
</dbReference>
<evidence type="ECO:0000256" key="7">
    <source>
        <dbReference type="ARBA" id="ARBA00023242"/>
    </source>
</evidence>
<evidence type="ECO:0000256" key="6">
    <source>
        <dbReference type="ARBA" id="ARBA00023163"/>
    </source>
</evidence>
<comment type="subcellular location">
    <subcellularLocation>
        <location evidence="1">Nucleus</location>
    </subcellularLocation>
</comment>
<comment type="similarity">
    <text evidence="8">Belongs to the AP2/ERF transcription factor family. ERF subfamily.</text>
</comment>
<evidence type="ECO:0000313" key="12">
    <source>
        <dbReference type="Proteomes" id="UP001497480"/>
    </source>
</evidence>